<protein>
    <recommendedName>
        <fullName evidence="6">Reticulon-like protein</fullName>
    </recommendedName>
</protein>
<keyword evidence="2 6" id="KW-0812">Transmembrane</keyword>
<comment type="caution">
    <text evidence="6">Lacks conserved residue(s) required for the propagation of feature annotation.</text>
</comment>
<evidence type="ECO:0000256" key="6">
    <source>
        <dbReference type="RuleBase" id="RU363132"/>
    </source>
</evidence>
<dbReference type="GO" id="GO:0009617">
    <property type="term" value="P:response to bacterium"/>
    <property type="evidence" value="ECO:0007669"/>
    <property type="project" value="InterPro"/>
</dbReference>
<gene>
    <name evidence="9" type="ORF">LWI29_016738</name>
</gene>
<organism evidence="9 10">
    <name type="scientific">Acer saccharum</name>
    <name type="common">Sugar maple</name>
    <dbReference type="NCBI Taxonomy" id="4024"/>
    <lineage>
        <taxon>Eukaryota</taxon>
        <taxon>Viridiplantae</taxon>
        <taxon>Streptophyta</taxon>
        <taxon>Embryophyta</taxon>
        <taxon>Tracheophyta</taxon>
        <taxon>Spermatophyta</taxon>
        <taxon>Magnoliopsida</taxon>
        <taxon>eudicotyledons</taxon>
        <taxon>Gunneridae</taxon>
        <taxon>Pentapetalae</taxon>
        <taxon>rosids</taxon>
        <taxon>malvids</taxon>
        <taxon>Sapindales</taxon>
        <taxon>Sapindaceae</taxon>
        <taxon>Hippocastanoideae</taxon>
        <taxon>Acereae</taxon>
        <taxon>Acer</taxon>
    </lineage>
</organism>
<evidence type="ECO:0000313" key="10">
    <source>
        <dbReference type="Proteomes" id="UP001168877"/>
    </source>
</evidence>
<dbReference type="AlphaFoldDB" id="A0AA39STA1"/>
<keyword evidence="10" id="KW-1185">Reference proteome</keyword>
<keyword evidence="5 6" id="KW-0472">Membrane</keyword>
<comment type="subcellular location">
    <subcellularLocation>
        <location evidence="1 6">Endoplasmic reticulum membrane</location>
        <topology evidence="1 6">Multi-pass membrane protein</topology>
    </subcellularLocation>
</comment>
<reference evidence="9" key="1">
    <citation type="journal article" date="2022" name="Plant J.">
        <title>Strategies of tolerance reflected in two North American maple genomes.</title>
        <authorList>
            <person name="McEvoy S.L."/>
            <person name="Sezen U.U."/>
            <person name="Trouern-Trend A."/>
            <person name="McMahon S.M."/>
            <person name="Schaberg P.G."/>
            <person name="Yang J."/>
            <person name="Wegrzyn J.L."/>
            <person name="Swenson N.G."/>
        </authorList>
    </citation>
    <scope>NUCLEOTIDE SEQUENCE</scope>
    <source>
        <strain evidence="9">NS2018</strain>
    </source>
</reference>
<feature type="domain" description="Reticulon" evidence="8">
    <location>
        <begin position="141"/>
        <end position="269"/>
    </location>
</feature>
<dbReference type="PANTHER" id="PTHR10994:SF145">
    <property type="entry name" value="RETICULON-LIKE PROTEIN B13"/>
    <property type="match status" value="1"/>
</dbReference>
<evidence type="ECO:0000256" key="7">
    <source>
        <dbReference type="SAM" id="MobiDB-lite"/>
    </source>
</evidence>
<dbReference type="EMBL" id="JAUESC010000002">
    <property type="protein sequence ID" value="KAK0604546.1"/>
    <property type="molecule type" value="Genomic_DNA"/>
</dbReference>
<feature type="region of interest" description="Disordered" evidence="7">
    <location>
        <begin position="1"/>
        <end position="26"/>
    </location>
</feature>
<name>A0AA39STA1_ACESA</name>
<dbReference type="PROSITE" id="PS50845">
    <property type="entry name" value="RETICULON"/>
    <property type="match status" value="1"/>
</dbReference>
<comment type="caution">
    <text evidence="9">The sequence shown here is derived from an EMBL/GenBank/DDBJ whole genome shotgun (WGS) entry which is preliminary data.</text>
</comment>
<evidence type="ECO:0000313" key="9">
    <source>
        <dbReference type="EMBL" id="KAK0604546.1"/>
    </source>
</evidence>
<dbReference type="PANTHER" id="PTHR10994">
    <property type="entry name" value="RETICULON"/>
    <property type="match status" value="1"/>
</dbReference>
<evidence type="ECO:0000256" key="3">
    <source>
        <dbReference type="ARBA" id="ARBA00022824"/>
    </source>
</evidence>
<evidence type="ECO:0000256" key="4">
    <source>
        <dbReference type="ARBA" id="ARBA00022989"/>
    </source>
</evidence>
<dbReference type="Pfam" id="PF02453">
    <property type="entry name" value="Reticulon"/>
    <property type="match status" value="1"/>
</dbReference>
<keyword evidence="3 6" id="KW-0256">Endoplasmic reticulum</keyword>
<dbReference type="Proteomes" id="UP001168877">
    <property type="component" value="Unassembled WGS sequence"/>
</dbReference>
<feature type="compositionally biased region" description="Basic and acidic residues" evidence="7">
    <location>
        <begin position="1"/>
        <end position="18"/>
    </location>
</feature>
<evidence type="ECO:0000256" key="2">
    <source>
        <dbReference type="ARBA" id="ARBA00022692"/>
    </source>
</evidence>
<dbReference type="InterPro" id="IPR003388">
    <property type="entry name" value="Reticulon"/>
</dbReference>
<reference evidence="9" key="2">
    <citation type="submission" date="2023-06" db="EMBL/GenBank/DDBJ databases">
        <authorList>
            <person name="Swenson N.G."/>
            <person name="Wegrzyn J.L."/>
            <person name="Mcevoy S.L."/>
        </authorList>
    </citation>
    <scope>NUCLEOTIDE SEQUENCE</scope>
    <source>
        <strain evidence="9">NS2018</strain>
        <tissue evidence="9">Leaf</tissue>
    </source>
</reference>
<accession>A0AA39STA1</accession>
<dbReference type="InterPro" id="IPR045064">
    <property type="entry name" value="Reticulon-like"/>
</dbReference>
<sequence length="269" mass="30492">MTVEKNFRSMSVDDRGEEVGEEVEVISSDREDNMVQITEEADKEADFVLAEGSRCPGQRVVAEEEERVREEEVVILNPVAKKKGKISNGSIRNHRMKTRNSGIIEEEVSKVMEVGNLLGHDFSGIEQEMSEVIASREAEDLAREPPDLPGLETSEQSTMEVANSCRGIVEEAVRWIFHVSVEREWIVFAQVVGGLLSLSCIGTFTDLLTFLYISIVMGMTLPLIYVKYDDKIKRAGDQLKVKAKRLYEMVEQKIKSNKFVIKEKEKKME</sequence>
<evidence type="ECO:0000259" key="8">
    <source>
        <dbReference type="PROSITE" id="PS50845"/>
    </source>
</evidence>
<evidence type="ECO:0000256" key="1">
    <source>
        <dbReference type="ARBA" id="ARBA00004477"/>
    </source>
</evidence>
<evidence type="ECO:0000256" key="5">
    <source>
        <dbReference type="ARBA" id="ARBA00023136"/>
    </source>
</evidence>
<proteinExistence type="predicted"/>
<feature type="transmembrane region" description="Helical" evidence="6">
    <location>
        <begin position="210"/>
        <end position="228"/>
    </location>
</feature>
<dbReference type="GO" id="GO:0005789">
    <property type="term" value="C:endoplasmic reticulum membrane"/>
    <property type="evidence" value="ECO:0007669"/>
    <property type="project" value="UniProtKB-SubCell"/>
</dbReference>
<keyword evidence="4 6" id="KW-1133">Transmembrane helix</keyword>